<dbReference type="PANTHER" id="PTHR43794">
    <property type="entry name" value="AMINOHYDROLASE SSNA-RELATED"/>
    <property type="match status" value="1"/>
</dbReference>
<dbReference type="InterPro" id="IPR050287">
    <property type="entry name" value="MTA/SAH_deaminase"/>
</dbReference>
<dbReference type="InterPro" id="IPR006680">
    <property type="entry name" value="Amidohydro-rel"/>
</dbReference>
<organism evidence="3 4">
    <name type="scientific">Lentzea roselyniae</name>
    <dbReference type="NCBI Taxonomy" id="531940"/>
    <lineage>
        <taxon>Bacteria</taxon>
        <taxon>Bacillati</taxon>
        <taxon>Actinomycetota</taxon>
        <taxon>Actinomycetes</taxon>
        <taxon>Pseudonocardiales</taxon>
        <taxon>Pseudonocardiaceae</taxon>
        <taxon>Lentzea</taxon>
    </lineage>
</organism>
<evidence type="ECO:0000313" key="4">
    <source>
        <dbReference type="Proteomes" id="UP001500711"/>
    </source>
</evidence>
<dbReference type="Proteomes" id="UP001500711">
    <property type="component" value="Unassembled WGS sequence"/>
</dbReference>
<proteinExistence type="predicted"/>
<dbReference type="PANTHER" id="PTHR43794:SF11">
    <property type="entry name" value="AMIDOHYDROLASE-RELATED DOMAIN-CONTAINING PROTEIN"/>
    <property type="match status" value="1"/>
</dbReference>
<protein>
    <submittedName>
        <fullName evidence="3">Amidohydrolase</fullName>
    </submittedName>
</protein>
<keyword evidence="4" id="KW-1185">Reference proteome</keyword>
<dbReference type="Pfam" id="PF01979">
    <property type="entry name" value="Amidohydro_1"/>
    <property type="match status" value="1"/>
</dbReference>
<dbReference type="CDD" id="cd01298">
    <property type="entry name" value="ATZ_TRZ_like"/>
    <property type="match status" value="1"/>
</dbReference>
<dbReference type="SUPFAM" id="SSF51338">
    <property type="entry name" value="Composite domain of metallo-dependent hydrolases"/>
    <property type="match status" value="1"/>
</dbReference>
<dbReference type="InterPro" id="IPR032466">
    <property type="entry name" value="Metal_Hydrolase"/>
</dbReference>
<gene>
    <name evidence="3" type="ORF">GCM10022267_01070</name>
</gene>
<name>A0ABP6ZVG9_9PSEU</name>
<dbReference type="Gene3D" id="2.30.40.10">
    <property type="entry name" value="Urease, subunit C, domain 1"/>
    <property type="match status" value="1"/>
</dbReference>
<keyword evidence="1" id="KW-0378">Hydrolase</keyword>
<dbReference type="EMBL" id="BAABBE010000001">
    <property type="protein sequence ID" value="GAA3618638.1"/>
    <property type="molecule type" value="Genomic_DNA"/>
</dbReference>
<evidence type="ECO:0000256" key="1">
    <source>
        <dbReference type="ARBA" id="ARBA00022801"/>
    </source>
</evidence>
<evidence type="ECO:0000313" key="3">
    <source>
        <dbReference type="EMBL" id="GAA3618638.1"/>
    </source>
</evidence>
<dbReference type="InterPro" id="IPR011059">
    <property type="entry name" value="Metal-dep_hydrolase_composite"/>
</dbReference>
<accession>A0ABP6ZVG9</accession>
<feature type="domain" description="Amidohydrolase-related" evidence="2">
    <location>
        <begin position="52"/>
        <end position="403"/>
    </location>
</feature>
<sequence length="432" mass="44991">MRLHAPVVLPCDSSCSVLRDAVVDVVDGRITYVGGAAEAPAFDGEVRRLSGILLPGLVNTHAHSPMTVLRGLGSDLPLLRWLQEQMWPNEARMTAVDVGTGMLLGAVEMLRHGVTTSAEMYFHGPELVSSVLAAGSRVVFGAAILDVPGMSWRSMTDEISAWIDADGLQFADGRVELAYGPHSAYTLSPAQLTSIAGEARARGALLMVHVAESPFEDEAQRAEFGSVPALLKASDVLGGRVLSAHSVHLSDDDIALYASFGVGVAHCPGSNAKLASGIARVPEMLAAGVPVGLGTDGPASNDDLDLFEEARLAGLFARVSKMDATVLGAAQALLMATRGGAAALGRDDIGALEAGRWGDVVHVDADDPAFATGLDAPDSQLLANLVWASGARRITDVWVGGEHVVAGGESTRVDRQEAQAGVTAVAQRLRNT</sequence>
<evidence type="ECO:0000259" key="2">
    <source>
        <dbReference type="Pfam" id="PF01979"/>
    </source>
</evidence>
<reference evidence="4" key="1">
    <citation type="journal article" date="2019" name="Int. J. Syst. Evol. Microbiol.">
        <title>The Global Catalogue of Microorganisms (GCM) 10K type strain sequencing project: providing services to taxonomists for standard genome sequencing and annotation.</title>
        <authorList>
            <consortium name="The Broad Institute Genomics Platform"/>
            <consortium name="The Broad Institute Genome Sequencing Center for Infectious Disease"/>
            <person name="Wu L."/>
            <person name="Ma J."/>
        </authorList>
    </citation>
    <scope>NUCLEOTIDE SEQUENCE [LARGE SCALE GENOMIC DNA]</scope>
    <source>
        <strain evidence="4">JCM 17494</strain>
    </source>
</reference>
<comment type="caution">
    <text evidence="3">The sequence shown here is derived from an EMBL/GenBank/DDBJ whole genome shotgun (WGS) entry which is preliminary data.</text>
</comment>
<dbReference type="SUPFAM" id="SSF51556">
    <property type="entry name" value="Metallo-dependent hydrolases"/>
    <property type="match status" value="1"/>
</dbReference>
<dbReference type="Gene3D" id="3.20.20.140">
    <property type="entry name" value="Metal-dependent hydrolases"/>
    <property type="match status" value="1"/>
</dbReference>